<gene>
    <name evidence="2" type="ORF">CCMP2556_LOCUS15851</name>
</gene>
<dbReference type="InterPro" id="IPR003587">
    <property type="entry name" value="Hint_dom_N"/>
</dbReference>
<proteinExistence type="predicted"/>
<dbReference type="InterPro" id="IPR036844">
    <property type="entry name" value="Hint_dom_sf"/>
</dbReference>
<accession>A0ABP0KDZ3</accession>
<protein>
    <recommendedName>
        <fullName evidence="1">Hint domain-containing protein</fullName>
    </recommendedName>
</protein>
<dbReference type="PROSITE" id="PS50817">
    <property type="entry name" value="INTEIN_N_TER"/>
    <property type="match status" value="1"/>
</dbReference>
<feature type="domain" description="Hint" evidence="1">
    <location>
        <begin position="21"/>
        <end position="132"/>
    </location>
</feature>
<evidence type="ECO:0000259" key="1">
    <source>
        <dbReference type="SMART" id="SM00306"/>
    </source>
</evidence>
<evidence type="ECO:0000313" key="3">
    <source>
        <dbReference type="Proteomes" id="UP001642484"/>
    </source>
</evidence>
<dbReference type="SUPFAM" id="SSF51294">
    <property type="entry name" value="Hedgehog/intein (Hint) domain"/>
    <property type="match status" value="1"/>
</dbReference>
<comment type="caution">
    <text evidence="2">The sequence shown here is derived from an EMBL/GenBank/DDBJ whole genome shotgun (WGS) entry which is preliminary data.</text>
</comment>
<dbReference type="CDD" id="cd00081">
    <property type="entry name" value="Hint"/>
    <property type="match status" value="1"/>
</dbReference>
<evidence type="ECO:0000313" key="2">
    <source>
        <dbReference type="EMBL" id="CAK9025016.1"/>
    </source>
</evidence>
<sequence length="177" mass="19073">MVLGSGVAGTLGVLAQWAGLADCLRGDTLVTMADRSKKKIKDVKVGEKILNYNKGKLRVKTVLEVKESSSRTLRELLLQSADGKEFTIKATGGHPFYTKEKGWAVVSLDEGHFDKSKPVKELTIGETLVVRGDAGAKLVRIGEALPTQRTYNLIIDGPGTFFAEGILSHSGLPPPKK</sequence>
<keyword evidence="3" id="KW-1185">Reference proteome</keyword>
<dbReference type="SMART" id="SM00306">
    <property type="entry name" value="HintN"/>
    <property type="match status" value="1"/>
</dbReference>
<name>A0ABP0KDZ3_9DINO</name>
<organism evidence="2 3">
    <name type="scientific">Durusdinium trenchii</name>
    <dbReference type="NCBI Taxonomy" id="1381693"/>
    <lineage>
        <taxon>Eukaryota</taxon>
        <taxon>Sar</taxon>
        <taxon>Alveolata</taxon>
        <taxon>Dinophyceae</taxon>
        <taxon>Suessiales</taxon>
        <taxon>Symbiodiniaceae</taxon>
        <taxon>Durusdinium</taxon>
    </lineage>
</organism>
<dbReference type="EMBL" id="CAXAMN010008413">
    <property type="protein sequence ID" value="CAK9025016.1"/>
    <property type="molecule type" value="Genomic_DNA"/>
</dbReference>
<dbReference type="InterPro" id="IPR006141">
    <property type="entry name" value="Intein_N"/>
</dbReference>
<reference evidence="2 3" key="1">
    <citation type="submission" date="2024-02" db="EMBL/GenBank/DDBJ databases">
        <authorList>
            <person name="Chen Y."/>
            <person name="Shah S."/>
            <person name="Dougan E. K."/>
            <person name="Thang M."/>
            <person name="Chan C."/>
        </authorList>
    </citation>
    <scope>NUCLEOTIDE SEQUENCE [LARGE SCALE GENOMIC DNA]</scope>
</reference>
<dbReference type="Proteomes" id="UP001642484">
    <property type="component" value="Unassembled WGS sequence"/>
</dbReference>
<dbReference type="Gene3D" id="2.170.16.10">
    <property type="entry name" value="Hedgehog/Intein (Hint) domain"/>
    <property type="match status" value="1"/>
</dbReference>